<sequence length="97" mass="10937">MNSKQRAYLRKISAMEAPIFQVGKSSVTPELTAAIDEALEKREIIKLSVLKNCLDDPRSIAEVLADRTHSSVVHVIGRKIVLYRPAKEEKNRKIILP</sequence>
<evidence type="ECO:0000259" key="3">
    <source>
        <dbReference type="PROSITE" id="PS51295"/>
    </source>
</evidence>
<comment type="caution">
    <text evidence="4">The sequence shown here is derived from an EMBL/GenBank/DDBJ whole genome shotgun (WGS) entry which is preliminary data.</text>
</comment>
<dbReference type="PANTHER" id="PTHR40065:SF3">
    <property type="entry name" value="RNA-BINDING PROTEIN YHBY"/>
    <property type="match status" value="1"/>
</dbReference>
<dbReference type="NCBIfam" id="TIGR00253">
    <property type="entry name" value="RNA_bind_YhbY"/>
    <property type="match status" value="1"/>
</dbReference>
<dbReference type="InterPro" id="IPR051925">
    <property type="entry name" value="RNA-binding_domain"/>
</dbReference>
<dbReference type="Proteomes" id="UP000284779">
    <property type="component" value="Unassembled WGS sequence"/>
</dbReference>
<dbReference type="Pfam" id="PF01985">
    <property type="entry name" value="CRS1_YhbY"/>
    <property type="match status" value="1"/>
</dbReference>
<keyword evidence="1 2" id="KW-0694">RNA-binding</keyword>
<reference evidence="4 5" key="1">
    <citation type="submission" date="2018-08" db="EMBL/GenBank/DDBJ databases">
        <title>A genome reference for cultivated species of the human gut microbiota.</title>
        <authorList>
            <person name="Zou Y."/>
            <person name="Xue W."/>
            <person name="Luo G."/>
        </authorList>
    </citation>
    <scope>NUCLEOTIDE SEQUENCE [LARGE SCALE GENOMIC DNA]</scope>
    <source>
        <strain evidence="4 5">AM44-11BH</strain>
    </source>
</reference>
<protein>
    <submittedName>
        <fullName evidence="4">Ribosome assembly RNA-binding protein YhbY</fullName>
    </submittedName>
</protein>
<accession>A0A413R9N7</accession>
<gene>
    <name evidence="4" type="primary">yhbY</name>
    <name evidence="4" type="ORF">DW944_05115</name>
</gene>
<name>A0A413R9N7_9FIRM</name>
<dbReference type="AlphaFoldDB" id="A0A413R9N7"/>
<keyword evidence="5" id="KW-1185">Reference proteome</keyword>
<dbReference type="PROSITE" id="PS51295">
    <property type="entry name" value="CRM"/>
    <property type="match status" value="1"/>
</dbReference>
<dbReference type="SMART" id="SM01103">
    <property type="entry name" value="CRS1_YhbY"/>
    <property type="match status" value="1"/>
</dbReference>
<evidence type="ECO:0000313" key="5">
    <source>
        <dbReference type="Proteomes" id="UP000284779"/>
    </source>
</evidence>
<dbReference type="EMBL" id="QSFD01000004">
    <property type="protein sequence ID" value="RHA19115.1"/>
    <property type="molecule type" value="Genomic_DNA"/>
</dbReference>
<dbReference type="SUPFAM" id="SSF75471">
    <property type="entry name" value="YhbY-like"/>
    <property type="match status" value="1"/>
</dbReference>
<dbReference type="InterPro" id="IPR017924">
    <property type="entry name" value="RNA-binding_YhbY"/>
</dbReference>
<evidence type="ECO:0000256" key="1">
    <source>
        <dbReference type="ARBA" id="ARBA00022884"/>
    </source>
</evidence>
<feature type="domain" description="CRM" evidence="3">
    <location>
        <begin position="1"/>
        <end position="95"/>
    </location>
</feature>
<dbReference type="GO" id="GO:0003723">
    <property type="term" value="F:RNA binding"/>
    <property type="evidence" value="ECO:0007669"/>
    <property type="project" value="UniProtKB-UniRule"/>
</dbReference>
<dbReference type="InterPro" id="IPR035920">
    <property type="entry name" value="YhbY-like_sf"/>
</dbReference>
<evidence type="ECO:0000313" key="4">
    <source>
        <dbReference type="EMBL" id="RHA19115.1"/>
    </source>
</evidence>
<dbReference type="InterPro" id="IPR001890">
    <property type="entry name" value="RNA-binding_CRM"/>
</dbReference>
<dbReference type="Gene3D" id="3.30.110.60">
    <property type="entry name" value="YhbY-like"/>
    <property type="match status" value="1"/>
</dbReference>
<dbReference type="PANTHER" id="PTHR40065">
    <property type="entry name" value="RNA-BINDING PROTEIN YHBY"/>
    <property type="match status" value="1"/>
</dbReference>
<evidence type="ECO:0000256" key="2">
    <source>
        <dbReference type="PROSITE-ProRule" id="PRU00626"/>
    </source>
</evidence>
<dbReference type="RefSeq" id="WP_117970123.1">
    <property type="nucleotide sequence ID" value="NZ_CAUBDO010000007.1"/>
</dbReference>
<organism evidence="4 5">
    <name type="scientific">Eubacterium ventriosum</name>
    <dbReference type="NCBI Taxonomy" id="39496"/>
    <lineage>
        <taxon>Bacteria</taxon>
        <taxon>Bacillati</taxon>
        <taxon>Bacillota</taxon>
        <taxon>Clostridia</taxon>
        <taxon>Eubacteriales</taxon>
        <taxon>Eubacteriaceae</taxon>
        <taxon>Eubacterium</taxon>
    </lineage>
</organism>
<proteinExistence type="predicted"/>